<proteinExistence type="predicted"/>
<evidence type="ECO:0000313" key="4">
    <source>
        <dbReference type="Proteomes" id="UP000265520"/>
    </source>
</evidence>
<dbReference type="Pfam" id="PF13041">
    <property type="entry name" value="PPR_2"/>
    <property type="match status" value="1"/>
</dbReference>
<feature type="non-terminal residue" evidence="3">
    <location>
        <position position="61"/>
    </location>
</feature>
<name>A0A392TEK8_9FABA</name>
<dbReference type="PANTHER" id="PTHR47926:SF477">
    <property type="entry name" value="PENTATRICOPEPTIDE REPEAT-CONTAINING PROTEIN"/>
    <property type="match status" value="1"/>
</dbReference>
<reference evidence="3 4" key="1">
    <citation type="journal article" date="2018" name="Front. Plant Sci.">
        <title>Red Clover (Trifolium pratense) and Zigzag Clover (T. medium) - A Picture of Genomic Similarities and Differences.</title>
        <authorList>
            <person name="Dluhosova J."/>
            <person name="Istvanek J."/>
            <person name="Nedelnik J."/>
            <person name="Repkova J."/>
        </authorList>
    </citation>
    <scope>NUCLEOTIDE SEQUENCE [LARGE SCALE GENOMIC DNA]</scope>
    <source>
        <strain evidence="4">cv. 10/8</strain>
        <tissue evidence="3">Leaf</tissue>
    </source>
</reference>
<dbReference type="Proteomes" id="UP000265520">
    <property type="component" value="Unassembled WGS sequence"/>
</dbReference>
<dbReference type="NCBIfam" id="TIGR00756">
    <property type="entry name" value="PPR"/>
    <property type="match status" value="1"/>
</dbReference>
<dbReference type="EMBL" id="LXQA010545254">
    <property type="protein sequence ID" value="MCI58375.1"/>
    <property type="molecule type" value="Genomic_DNA"/>
</dbReference>
<feature type="repeat" description="PPR" evidence="2">
    <location>
        <begin position="5"/>
        <end position="39"/>
    </location>
</feature>
<evidence type="ECO:0000313" key="3">
    <source>
        <dbReference type="EMBL" id="MCI58375.1"/>
    </source>
</evidence>
<sequence length="61" mass="6822">MGDRNVVSWTSLLAGYSWNGLYDCVWELFCQMQFEGFLPNKYTVSTVIAALVNEGVVDLGL</sequence>
<dbReference type="GO" id="GO:0003723">
    <property type="term" value="F:RNA binding"/>
    <property type="evidence" value="ECO:0007669"/>
    <property type="project" value="InterPro"/>
</dbReference>
<comment type="caution">
    <text evidence="3">The sequence shown here is derived from an EMBL/GenBank/DDBJ whole genome shotgun (WGS) entry which is preliminary data.</text>
</comment>
<accession>A0A392TEK8</accession>
<dbReference type="PANTHER" id="PTHR47926">
    <property type="entry name" value="PENTATRICOPEPTIDE REPEAT-CONTAINING PROTEIN"/>
    <property type="match status" value="1"/>
</dbReference>
<dbReference type="Gene3D" id="1.25.40.10">
    <property type="entry name" value="Tetratricopeptide repeat domain"/>
    <property type="match status" value="1"/>
</dbReference>
<dbReference type="GO" id="GO:0009451">
    <property type="term" value="P:RNA modification"/>
    <property type="evidence" value="ECO:0007669"/>
    <property type="project" value="InterPro"/>
</dbReference>
<keyword evidence="4" id="KW-1185">Reference proteome</keyword>
<dbReference type="PROSITE" id="PS51375">
    <property type="entry name" value="PPR"/>
    <property type="match status" value="1"/>
</dbReference>
<evidence type="ECO:0000256" key="1">
    <source>
        <dbReference type="ARBA" id="ARBA00022737"/>
    </source>
</evidence>
<organism evidence="3 4">
    <name type="scientific">Trifolium medium</name>
    <dbReference type="NCBI Taxonomy" id="97028"/>
    <lineage>
        <taxon>Eukaryota</taxon>
        <taxon>Viridiplantae</taxon>
        <taxon>Streptophyta</taxon>
        <taxon>Embryophyta</taxon>
        <taxon>Tracheophyta</taxon>
        <taxon>Spermatophyta</taxon>
        <taxon>Magnoliopsida</taxon>
        <taxon>eudicotyledons</taxon>
        <taxon>Gunneridae</taxon>
        <taxon>Pentapetalae</taxon>
        <taxon>rosids</taxon>
        <taxon>fabids</taxon>
        <taxon>Fabales</taxon>
        <taxon>Fabaceae</taxon>
        <taxon>Papilionoideae</taxon>
        <taxon>50 kb inversion clade</taxon>
        <taxon>NPAAA clade</taxon>
        <taxon>Hologalegina</taxon>
        <taxon>IRL clade</taxon>
        <taxon>Trifolieae</taxon>
        <taxon>Trifolium</taxon>
    </lineage>
</organism>
<dbReference type="AlphaFoldDB" id="A0A392TEK8"/>
<dbReference type="InterPro" id="IPR046960">
    <property type="entry name" value="PPR_At4g14850-like_plant"/>
</dbReference>
<keyword evidence="1" id="KW-0677">Repeat</keyword>
<protein>
    <submittedName>
        <fullName evidence="3">Pentatricopeptide repeat-containing protein</fullName>
    </submittedName>
</protein>
<dbReference type="InterPro" id="IPR011990">
    <property type="entry name" value="TPR-like_helical_dom_sf"/>
</dbReference>
<evidence type="ECO:0000256" key="2">
    <source>
        <dbReference type="PROSITE-ProRule" id="PRU00708"/>
    </source>
</evidence>
<dbReference type="InterPro" id="IPR002885">
    <property type="entry name" value="PPR_rpt"/>
</dbReference>